<name>A0A093H1X9_DRYPU</name>
<accession>A0A093H1X9</accession>
<proteinExistence type="predicted"/>
<evidence type="ECO:0000313" key="2">
    <source>
        <dbReference type="EMBL" id="KFV73102.1"/>
    </source>
</evidence>
<reference evidence="2 3" key="1">
    <citation type="submission" date="2014-04" db="EMBL/GenBank/DDBJ databases">
        <title>Genome evolution of avian class.</title>
        <authorList>
            <person name="Zhang G."/>
            <person name="Li C."/>
        </authorList>
    </citation>
    <scope>NUCLEOTIDE SEQUENCE [LARGE SCALE GENOMIC DNA]</scope>
    <source>
        <strain evidence="2">BGI_N307</strain>
    </source>
</reference>
<dbReference type="EMBL" id="KL217073">
    <property type="protein sequence ID" value="KFV73102.1"/>
    <property type="molecule type" value="Genomic_DNA"/>
</dbReference>
<protein>
    <submittedName>
        <fullName evidence="2">Uncharacterized protein</fullName>
    </submittedName>
</protein>
<evidence type="ECO:0000313" key="3">
    <source>
        <dbReference type="Proteomes" id="UP000053875"/>
    </source>
</evidence>
<gene>
    <name evidence="2" type="ORF">N307_08473</name>
</gene>
<feature type="non-terminal residue" evidence="2">
    <location>
        <position position="114"/>
    </location>
</feature>
<sequence>MDLSGSSSLSFSSMRFFDVSCLASSSILFHLLESSHSLEVSSSISSLLASLDWKVSSSPCISSSSRRCLLPLSAWGCSSSSSSSSSSSELCPSLPNPRAPSLSERALSTTASTS</sequence>
<feature type="region of interest" description="Disordered" evidence="1">
    <location>
        <begin position="75"/>
        <end position="114"/>
    </location>
</feature>
<dbReference type="Proteomes" id="UP000053875">
    <property type="component" value="Unassembled WGS sequence"/>
</dbReference>
<keyword evidence="3" id="KW-1185">Reference proteome</keyword>
<organism evidence="2 3">
    <name type="scientific">Dryobates pubescens</name>
    <name type="common">Downy woodpecker</name>
    <name type="synonym">Picoides pubescens</name>
    <dbReference type="NCBI Taxonomy" id="118200"/>
    <lineage>
        <taxon>Eukaryota</taxon>
        <taxon>Metazoa</taxon>
        <taxon>Chordata</taxon>
        <taxon>Craniata</taxon>
        <taxon>Vertebrata</taxon>
        <taxon>Euteleostomi</taxon>
        <taxon>Archelosauria</taxon>
        <taxon>Archosauria</taxon>
        <taxon>Dinosauria</taxon>
        <taxon>Saurischia</taxon>
        <taxon>Theropoda</taxon>
        <taxon>Coelurosauria</taxon>
        <taxon>Aves</taxon>
        <taxon>Neognathae</taxon>
        <taxon>Neoaves</taxon>
        <taxon>Telluraves</taxon>
        <taxon>Coraciimorphae</taxon>
        <taxon>Piciformes</taxon>
        <taxon>Picidae</taxon>
        <taxon>Dryobates</taxon>
    </lineage>
</organism>
<evidence type="ECO:0000256" key="1">
    <source>
        <dbReference type="SAM" id="MobiDB-lite"/>
    </source>
</evidence>
<dbReference type="AlphaFoldDB" id="A0A093H1X9"/>
<feature type="compositionally biased region" description="Low complexity" evidence="1">
    <location>
        <begin position="75"/>
        <end position="88"/>
    </location>
</feature>